<evidence type="ECO:0000256" key="5">
    <source>
        <dbReference type="ARBA" id="ARBA00023136"/>
    </source>
</evidence>
<protein>
    <submittedName>
        <fullName evidence="7">MFS transporter</fullName>
    </submittedName>
</protein>
<dbReference type="SUPFAM" id="SSF103473">
    <property type="entry name" value="MFS general substrate transporter"/>
    <property type="match status" value="1"/>
</dbReference>
<feature type="transmembrane region" description="Helical" evidence="6">
    <location>
        <begin position="260"/>
        <end position="281"/>
    </location>
</feature>
<dbReference type="EMBL" id="RXLQ01000019">
    <property type="protein sequence ID" value="RSZ55973.1"/>
    <property type="molecule type" value="Genomic_DNA"/>
</dbReference>
<feature type="transmembrane region" description="Helical" evidence="6">
    <location>
        <begin position="316"/>
        <end position="339"/>
    </location>
</feature>
<dbReference type="OrthoDB" id="9255569at2"/>
<feature type="transmembrane region" description="Helical" evidence="6">
    <location>
        <begin position="229"/>
        <end position="248"/>
    </location>
</feature>
<dbReference type="GO" id="GO:0022857">
    <property type="term" value="F:transmembrane transporter activity"/>
    <property type="evidence" value="ECO:0007669"/>
    <property type="project" value="InterPro"/>
</dbReference>
<keyword evidence="8" id="KW-1185">Reference proteome</keyword>
<feature type="transmembrane region" description="Helical" evidence="6">
    <location>
        <begin position="351"/>
        <end position="374"/>
    </location>
</feature>
<evidence type="ECO:0000313" key="7">
    <source>
        <dbReference type="EMBL" id="RSZ55973.1"/>
    </source>
</evidence>
<accession>A0A430HEM6</accession>
<dbReference type="AlphaFoldDB" id="A0A430HEM6"/>
<reference evidence="7 8" key="1">
    <citation type="submission" date="2018-12" db="EMBL/GenBank/DDBJ databases">
        <authorList>
            <person name="Yang E."/>
        </authorList>
    </citation>
    <scope>NUCLEOTIDE SEQUENCE [LARGE SCALE GENOMIC DNA]</scope>
    <source>
        <strain evidence="7 8">SOD</strain>
    </source>
</reference>
<comment type="caution">
    <text evidence="7">The sequence shown here is derived from an EMBL/GenBank/DDBJ whole genome shotgun (WGS) entry which is preliminary data.</text>
</comment>
<feature type="transmembrane region" description="Helical" evidence="6">
    <location>
        <begin position="293"/>
        <end position="310"/>
    </location>
</feature>
<evidence type="ECO:0000313" key="8">
    <source>
        <dbReference type="Proteomes" id="UP000278085"/>
    </source>
</evidence>
<evidence type="ECO:0000256" key="2">
    <source>
        <dbReference type="ARBA" id="ARBA00022475"/>
    </source>
</evidence>
<gene>
    <name evidence="7" type="ORF">EJB06_26565</name>
</gene>
<keyword evidence="5 6" id="KW-0472">Membrane</keyword>
<feature type="transmembrane region" description="Helical" evidence="6">
    <location>
        <begin position="144"/>
        <end position="163"/>
    </location>
</feature>
<keyword evidence="2" id="KW-1003">Cell membrane</keyword>
<name>A0A430HEM6_9BURK</name>
<keyword evidence="3 6" id="KW-0812">Transmembrane</keyword>
<evidence type="ECO:0000256" key="4">
    <source>
        <dbReference type="ARBA" id="ARBA00022989"/>
    </source>
</evidence>
<dbReference type="PANTHER" id="PTHR23513">
    <property type="entry name" value="INTEGRAL MEMBRANE EFFLUX PROTEIN-RELATED"/>
    <property type="match status" value="1"/>
</dbReference>
<proteinExistence type="predicted"/>
<sequence length="406" mass="43602">MIMKFSIAVFKDQNSSRLFVGQFISQICDKMMTLGLVWVISQEQSIQMIPWFLAVGALPHLLLASSGGKLVQRIGVLRTLIHTDVLRGIIFLLVGLLWLAYFKHHSLTTLFILTFVSNLLGALFNIAVFTLPGLMPKKELVPQLTAMVDSCFSLGTVVGPAISALLYPWLGLSGLLVLNGLSYLLAAGLEGGIRLDPANPETVESAPANADMAPAIPGRSMFADPLIRFMLSAFFLMNLALTPLMALLPLFVQTRFAGNLAMLAAFEVSIGMGMVAGSLLLSVAEFPLNRGKRAIAGLSAVSLLYLFFGLNHNPVLACLALAGLGLALAVVNVSLLTLFQSRPAPADVPVVMSWVNTISIGALPISMLIVGSLIEKIDLTKMTICLALGLLTISLATAFYREFREI</sequence>
<evidence type="ECO:0000256" key="3">
    <source>
        <dbReference type="ARBA" id="ARBA00022692"/>
    </source>
</evidence>
<evidence type="ECO:0000256" key="6">
    <source>
        <dbReference type="SAM" id="Phobius"/>
    </source>
</evidence>
<feature type="transmembrane region" description="Helical" evidence="6">
    <location>
        <begin position="380"/>
        <end position="400"/>
    </location>
</feature>
<comment type="subcellular location">
    <subcellularLocation>
        <location evidence="1">Cell membrane</location>
        <topology evidence="1">Multi-pass membrane protein</topology>
    </subcellularLocation>
</comment>
<dbReference type="Pfam" id="PF07690">
    <property type="entry name" value="MFS_1"/>
    <property type="match status" value="1"/>
</dbReference>
<dbReference type="Gene3D" id="1.20.1250.20">
    <property type="entry name" value="MFS general substrate transporter like domains"/>
    <property type="match status" value="1"/>
</dbReference>
<feature type="transmembrane region" description="Helical" evidence="6">
    <location>
        <begin position="85"/>
        <end position="102"/>
    </location>
</feature>
<dbReference type="GO" id="GO:0005886">
    <property type="term" value="C:plasma membrane"/>
    <property type="evidence" value="ECO:0007669"/>
    <property type="project" value="UniProtKB-SubCell"/>
</dbReference>
<dbReference type="Proteomes" id="UP000278085">
    <property type="component" value="Unassembled WGS sequence"/>
</dbReference>
<dbReference type="InterPro" id="IPR011701">
    <property type="entry name" value="MFS"/>
</dbReference>
<organism evidence="7 8">
    <name type="scientific">Massilia atriviolacea</name>
    <dbReference type="NCBI Taxonomy" id="2495579"/>
    <lineage>
        <taxon>Bacteria</taxon>
        <taxon>Pseudomonadati</taxon>
        <taxon>Pseudomonadota</taxon>
        <taxon>Betaproteobacteria</taxon>
        <taxon>Burkholderiales</taxon>
        <taxon>Oxalobacteraceae</taxon>
        <taxon>Telluria group</taxon>
        <taxon>Massilia</taxon>
    </lineage>
</organism>
<feature type="transmembrane region" description="Helical" evidence="6">
    <location>
        <begin position="108"/>
        <end position="132"/>
    </location>
</feature>
<dbReference type="PANTHER" id="PTHR23513:SF6">
    <property type="entry name" value="MAJOR FACILITATOR SUPERFAMILY ASSOCIATED DOMAIN-CONTAINING PROTEIN"/>
    <property type="match status" value="1"/>
</dbReference>
<dbReference type="InterPro" id="IPR036259">
    <property type="entry name" value="MFS_trans_sf"/>
</dbReference>
<keyword evidence="4 6" id="KW-1133">Transmembrane helix</keyword>
<evidence type="ECO:0000256" key="1">
    <source>
        <dbReference type="ARBA" id="ARBA00004651"/>
    </source>
</evidence>
<dbReference type="CDD" id="cd06173">
    <property type="entry name" value="MFS_MefA_like"/>
    <property type="match status" value="1"/>
</dbReference>